<reference evidence="2" key="1">
    <citation type="submission" date="2018-04" db="EMBL/GenBank/DDBJ databases">
        <authorList>
            <person name="Go L.Y."/>
            <person name="Mitchell J.A."/>
        </authorList>
    </citation>
    <scope>NUCLEOTIDE SEQUENCE</scope>
    <source>
        <tissue evidence="2">Whole organism</tissue>
    </source>
</reference>
<accession>A0A336LL53</accession>
<evidence type="ECO:0000313" key="3">
    <source>
        <dbReference type="EMBL" id="SSX33886.1"/>
    </source>
</evidence>
<dbReference type="EMBL" id="UFQT01002662">
    <property type="protein sequence ID" value="SSX33886.1"/>
    <property type="molecule type" value="Genomic_DNA"/>
</dbReference>
<name>A0A336LL53_CULSO</name>
<dbReference type="EMBL" id="UFQS01002662">
    <property type="protein sequence ID" value="SSX14480.1"/>
    <property type="molecule type" value="Genomic_DNA"/>
</dbReference>
<evidence type="ECO:0000313" key="2">
    <source>
        <dbReference type="EMBL" id="SSX14482.1"/>
    </source>
</evidence>
<keyword evidence="1" id="KW-0732">Signal</keyword>
<gene>
    <name evidence="2" type="primary">CSON007084</name>
</gene>
<dbReference type="VEuPathDB" id="VectorBase:CSON007084"/>
<organism evidence="2">
    <name type="scientific">Culicoides sonorensis</name>
    <name type="common">Biting midge</name>
    <dbReference type="NCBI Taxonomy" id="179676"/>
    <lineage>
        <taxon>Eukaryota</taxon>
        <taxon>Metazoa</taxon>
        <taxon>Ecdysozoa</taxon>
        <taxon>Arthropoda</taxon>
        <taxon>Hexapoda</taxon>
        <taxon>Insecta</taxon>
        <taxon>Pterygota</taxon>
        <taxon>Neoptera</taxon>
        <taxon>Endopterygota</taxon>
        <taxon>Diptera</taxon>
        <taxon>Nematocera</taxon>
        <taxon>Chironomoidea</taxon>
        <taxon>Ceratopogonidae</taxon>
        <taxon>Ceratopogoninae</taxon>
        <taxon>Culicoides</taxon>
        <taxon>Monoculicoides</taxon>
    </lineage>
</organism>
<sequence>MFKEIFVLSVFIAMACAIPAPADDNSQVNQPIVQDVEFTDANDDLEGAEQYYRGYGGYGRGFGGYGGYGRGYGGYGRGYGGYGRGGYGGYGGYGRRGYYG</sequence>
<proteinExistence type="predicted"/>
<evidence type="ECO:0000256" key="1">
    <source>
        <dbReference type="SAM" id="SignalP"/>
    </source>
</evidence>
<dbReference type="EMBL" id="UFQS01002662">
    <property type="protein sequence ID" value="SSX14482.1"/>
    <property type="molecule type" value="Genomic_DNA"/>
</dbReference>
<protein>
    <submittedName>
        <fullName evidence="2">CSON007084 protein</fullName>
    </submittedName>
</protein>
<dbReference type="EMBL" id="UFQT01002662">
    <property type="protein sequence ID" value="SSX33888.1"/>
    <property type="molecule type" value="Genomic_DNA"/>
</dbReference>
<feature type="chain" id="PRO_5036062207" evidence="1">
    <location>
        <begin position="18"/>
        <end position="100"/>
    </location>
</feature>
<reference evidence="3" key="2">
    <citation type="submission" date="2018-07" db="EMBL/GenBank/DDBJ databases">
        <authorList>
            <person name="Quirk P.G."/>
            <person name="Krulwich T.A."/>
        </authorList>
    </citation>
    <scope>NUCLEOTIDE SEQUENCE</scope>
</reference>
<dbReference type="PROSITE" id="PS51257">
    <property type="entry name" value="PROKAR_LIPOPROTEIN"/>
    <property type="match status" value="1"/>
</dbReference>
<feature type="signal peptide" evidence="1">
    <location>
        <begin position="1"/>
        <end position="17"/>
    </location>
</feature>
<dbReference type="AlphaFoldDB" id="A0A336LL53"/>